<evidence type="ECO:0000256" key="6">
    <source>
        <dbReference type="ARBA" id="ARBA00022741"/>
    </source>
</evidence>
<dbReference type="InterPro" id="IPR043519">
    <property type="entry name" value="NT_sf"/>
</dbReference>
<dbReference type="InterPro" id="IPR002934">
    <property type="entry name" value="Polymerase_NTP_transf_dom"/>
</dbReference>
<dbReference type="RefSeq" id="WP_238224163.1">
    <property type="nucleotide sequence ID" value="NZ_BPQD01000007.1"/>
</dbReference>
<dbReference type="PANTHER" id="PTHR33571:SF14">
    <property type="entry name" value="PROTEIN ADENYLYLTRANSFERASE MJ0435-RELATED"/>
    <property type="match status" value="1"/>
</dbReference>
<keyword evidence="2" id="KW-1277">Toxin-antitoxin system</keyword>
<accession>A0ABT8BDN9</accession>
<feature type="domain" description="Polymerase nucleotidyl transferase" evidence="10">
    <location>
        <begin position="21"/>
        <end position="92"/>
    </location>
</feature>
<dbReference type="Proteomes" id="UP001224644">
    <property type="component" value="Unassembled WGS sequence"/>
</dbReference>
<comment type="similarity">
    <text evidence="9">Belongs to the MntA antitoxin family.</text>
</comment>
<dbReference type="EMBL" id="JAUFPX010000002">
    <property type="protein sequence ID" value="MDN3589597.1"/>
    <property type="molecule type" value="Genomic_DNA"/>
</dbReference>
<dbReference type="PANTHER" id="PTHR33571">
    <property type="entry name" value="SSL8005 PROTEIN"/>
    <property type="match status" value="1"/>
</dbReference>
<dbReference type="Pfam" id="PF01909">
    <property type="entry name" value="NTP_transf_2"/>
    <property type="match status" value="1"/>
</dbReference>
<protein>
    <submittedName>
        <fullName evidence="11">Nucleotidyltransferase domain-containing protein</fullName>
    </submittedName>
</protein>
<reference evidence="12" key="1">
    <citation type="journal article" date="2019" name="Int. J. Syst. Evol. Microbiol.">
        <title>The Global Catalogue of Microorganisms (GCM) 10K type strain sequencing project: providing services to taxonomists for standard genome sequencing and annotation.</title>
        <authorList>
            <consortium name="The Broad Institute Genomics Platform"/>
            <consortium name="The Broad Institute Genome Sequencing Center for Infectious Disease"/>
            <person name="Wu L."/>
            <person name="Ma J."/>
        </authorList>
    </citation>
    <scope>NUCLEOTIDE SEQUENCE [LARGE SCALE GENOMIC DNA]</scope>
    <source>
        <strain evidence="12">CECT 7069</strain>
    </source>
</reference>
<keyword evidence="12" id="KW-1185">Reference proteome</keyword>
<keyword evidence="5" id="KW-0479">Metal-binding</keyword>
<comment type="caution">
    <text evidence="11">The sequence shown here is derived from an EMBL/GenBank/DDBJ whole genome shotgun (WGS) entry which is preliminary data.</text>
</comment>
<name>A0ABT8BDN9_9HYPH</name>
<organism evidence="11 12">
    <name type="scientific">Methylobacterium adhaesivum</name>
    <dbReference type="NCBI Taxonomy" id="333297"/>
    <lineage>
        <taxon>Bacteria</taxon>
        <taxon>Pseudomonadati</taxon>
        <taxon>Pseudomonadota</taxon>
        <taxon>Alphaproteobacteria</taxon>
        <taxon>Hyphomicrobiales</taxon>
        <taxon>Methylobacteriaceae</taxon>
        <taxon>Methylobacterium</taxon>
    </lineage>
</organism>
<evidence type="ECO:0000256" key="4">
    <source>
        <dbReference type="ARBA" id="ARBA00022695"/>
    </source>
</evidence>
<comment type="cofactor">
    <cofactor evidence="1">
        <name>Mg(2+)</name>
        <dbReference type="ChEBI" id="CHEBI:18420"/>
    </cofactor>
</comment>
<dbReference type="InterPro" id="IPR052038">
    <property type="entry name" value="Type-VII_TA_antitoxin"/>
</dbReference>
<dbReference type="Gene3D" id="3.30.460.10">
    <property type="entry name" value="Beta Polymerase, domain 2"/>
    <property type="match status" value="1"/>
</dbReference>
<proteinExistence type="inferred from homology"/>
<keyword evidence="8" id="KW-0460">Magnesium</keyword>
<keyword evidence="3" id="KW-0808">Transferase</keyword>
<evidence type="ECO:0000256" key="2">
    <source>
        <dbReference type="ARBA" id="ARBA00022649"/>
    </source>
</evidence>
<keyword evidence="4" id="KW-0548">Nucleotidyltransferase</keyword>
<evidence type="ECO:0000256" key="7">
    <source>
        <dbReference type="ARBA" id="ARBA00022840"/>
    </source>
</evidence>
<keyword evidence="7" id="KW-0067">ATP-binding</keyword>
<evidence type="ECO:0000313" key="11">
    <source>
        <dbReference type="EMBL" id="MDN3589597.1"/>
    </source>
</evidence>
<gene>
    <name evidence="11" type="ORF">QWZ12_03110</name>
</gene>
<evidence type="ECO:0000313" key="12">
    <source>
        <dbReference type="Proteomes" id="UP001224644"/>
    </source>
</evidence>
<evidence type="ECO:0000256" key="1">
    <source>
        <dbReference type="ARBA" id="ARBA00001946"/>
    </source>
</evidence>
<evidence type="ECO:0000256" key="8">
    <source>
        <dbReference type="ARBA" id="ARBA00022842"/>
    </source>
</evidence>
<keyword evidence="6" id="KW-0547">Nucleotide-binding</keyword>
<evidence type="ECO:0000256" key="9">
    <source>
        <dbReference type="ARBA" id="ARBA00038276"/>
    </source>
</evidence>
<evidence type="ECO:0000256" key="3">
    <source>
        <dbReference type="ARBA" id="ARBA00022679"/>
    </source>
</evidence>
<sequence length="98" mass="10908">MERDAAIEILRRNEDVLRARGIRHAALFGSTARGEARAGSDVDIVIDLDDGVKLDVYGYVGLCHFIADLFPVGVDVANRKTLKDRIRTRVERDAVPVF</sequence>
<evidence type="ECO:0000259" key="10">
    <source>
        <dbReference type="Pfam" id="PF01909"/>
    </source>
</evidence>
<dbReference type="SUPFAM" id="SSF81301">
    <property type="entry name" value="Nucleotidyltransferase"/>
    <property type="match status" value="1"/>
</dbReference>
<evidence type="ECO:0000256" key="5">
    <source>
        <dbReference type="ARBA" id="ARBA00022723"/>
    </source>
</evidence>